<evidence type="ECO:0000256" key="6">
    <source>
        <dbReference type="SAM" id="Phobius"/>
    </source>
</evidence>
<feature type="transmembrane region" description="Helical" evidence="6">
    <location>
        <begin position="201"/>
        <end position="220"/>
    </location>
</feature>
<evidence type="ECO:0000256" key="4">
    <source>
        <dbReference type="ARBA" id="ARBA00022989"/>
    </source>
</evidence>
<keyword evidence="9" id="KW-1185">Reference proteome</keyword>
<dbReference type="OrthoDB" id="3712305at2"/>
<feature type="transmembrane region" description="Helical" evidence="6">
    <location>
        <begin position="45"/>
        <end position="69"/>
    </location>
</feature>
<comment type="subcellular location">
    <subcellularLocation>
        <location evidence="1">Cell membrane</location>
        <topology evidence="1">Multi-pass membrane protein</topology>
    </subcellularLocation>
</comment>
<evidence type="ECO:0000256" key="5">
    <source>
        <dbReference type="ARBA" id="ARBA00023136"/>
    </source>
</evidence>
<name>A0A563EVM8_9PSEU</name>
<keyword evidence="2" id="KW-1003">Cell membrane</keyword>
<dbReference type="Proteomes" id="UP000316639">
    <property type="component" value="Unassembled WGS sequence"/>
</dbReference>
<dbReference type="GO" id="GO:0005886">
    <property type="term" value="C:plasma membrane"/>
    <property type="evidence" value="ECO:0007669"/>
    <property type="project" value="UniProtKB-SubCell"/>
</dbReference>
<gene>
    <name evidence="8" type="ORF">FKR81_14460</name>
</gene>
<feature type="transmembrane region" description="Helical" evidence="6">
    <location>
        <begin position="232"/>
        <end position="250"/>
    </location>
</feature>
<keyword evidence="3 6" id="KW-0812">Transmembrane</keyword>
<dbReference type="PANTHER" id="PTHR35007:SF4">
    <property type="entry name" value="CONSERVED TRANSMEMBRANE PROTEIN-RELATED"/>
    <property type="match status" value="1"/>
</dbReference>
<proteinExistence type="predicted"/>
<evidence type="ECO:0000256" key="3">
    <source>
        <dbReference type="ARBA" id="ARBA00022692"/>
    </source>
</evidence>
<protein>
    <submittedName>
        <fullName evidence="8">Type II secretion system protein</fullName>
    </submittedName>
</protein>
<evidence type="ECO:0000256" key="1">
    <source>
        <dbReference type="ARBA" id="ARBA00004651"/>
    </source>
</evidence>
<comment type="caution">
    <text evidence="8">The sequence shown here is derived from an EMBL/GenBank/DDBJ whole genome shotgun (WGS) entry which is preliminary data.</text>
</comment>
<evidence type="ECO:0000313" key="9">
    <source>
        <dbReference type="Proteomes" id="UP000316639"/>
    </source>
</evidence>
<keyword evidence="5 6" id="KW-0472">Membrane</keyword>
<organism evidence="8 9">
    <name type="scientific">Lentzea tibetensis</name>
    <dbReference type="NCBI Taxonomy" id="2591470"/>
    <lineage>
        <taxon>Bacteria</taxon>
        <taxon>Bacillati</taxon>
        <taxon>Actinomycetota</taxon>
        <taxon>Actinomycetes</taxon>
        <taxon>Pseudonocardiales</taxon>
        <taxon>Pseudonocardiaceae</taxon>
        <taxon>Lentzea</taxon>
    </lineage>
</organism>
<evidence type="ECO:0000259" key="7">
    <source>
        <dbReference type="Pfam" id="PF00482"/>
    </source>
</evidence>
<dbReference type="AlphaFoldDB" id="A0A563EVM8"/>
<evidence type="ECO:0000256" key="2">
    <source>
        <dbReference type="ARBA" id="ARBA00022475"/>
    </source>
</evidence>
<evidence type="ECO:0000313" key="8">
    <source>
        <dbReference type="EMBL" id="TWP51632.1"/>
    </source>
</evidence>
<dbReference type="EMBL" id="VOBR01000008">
    <property type="protein sequence ID" value="TWP51632.1"/>
    <property type="molecule type" value="Genomic_DNA"/>
</dbReference>
<dbReference type="InterPro" id="IPR018076">
    <property type="entry name" value="T2SS_GspF_dom"/>
</dbReference>
<sequence length="260" mass="26996">MSAILAAAALLVWPNRAPVDRLRKRPQRANLVVPQVFLVPLAAATAWWLAGVGALTAGTLLTLTTIRVAKTRAKQRNRLTATESLTTGLAAVVDELRAGAHAAGAAESAAQDCPEPARQVFKAIAATARLGGDVHNTLTAMAADHPQLHTALPQLARAWHVSTDLGVPLAEALDAVRDDLTQRTAFAKQTDAKLAGPRASAAVLAALPVFGLLLGQLSGAHPLHVLTATTPGQVLLVLGALLTCTGLLWTTHITSQAVLP</sequence>
<reference evidence="8 9" key="1">
    <citation type="submission" date="2019-07" db="EMBL/GenBank/DDBJ databases">
        <title>Lentzea xizangensis sp. nov., isolated from Qinghai-Tibetan Plateau Soils.</title>
        <authorList>
            <person name="Huang J."/>
        </authorList>
    </citation>
    <scope>NUCLEOTIDE SEQUENCE [LARGE SCALE GENOMIC DNA]</scope>
    <source>
        <strain evidence="8 9">FXJ1.1311</strain>
    </source>
</reference>
<keyword evidence="4 6" id="KW-1133">Transmembrane helix</keyword>
<dbReference type="Pfam" id="PF00482">
    <property type="entry name" value="T2SSF"/>
    <property type="match status" value="1"/>
</dbReference>
<dbReference type="PANTHER" id="PTHR35007">
    <property type="entry name" value="INTEGRAL MEMBRANE PROTEIN-RELATED"/>
    <property type="match status" value="1"/>
</dbReference>
<accession>A0A563EVM8</accession>
<feature type="domain" description="Type II secretion system protein GspF" evidence="7">
    <location>
        <begin position="95"/>
        <end position="213"/>
    </location>
</feature>